<dbReference type="EC" id="3.1.6.1" evidence="4"/>
<evidence type="ECO:0000259" key="3">
    <source>
        <dbReference type="Pfam" id="PF00884"/>
    </source>
</evidence>
<reference evidence="4" key="1">
    <citation type="submission" date="2020-02" db="EMBL/GenBank/DDBJ databases">
        <authorList>
            <person name="Meier V. D."/>
        </authorList>
    </citation>
    <scope>NUCLEOTIDE SEQUENCE</scope>
    <source>
        <strain evidence="4">AVDCRST_MAG02</strain>
    </source>
</reference>
<dbReference type="CDD" id="cd16148">
    <property type="entry name" value="sulfatase_like"/>
    <property type="match status" value="1"/>
</dbReference>
<feature type="compositionally biased region" description="Basic and acidic residues" evidence="2">
    <location>
        <begin position="449"/>
        <end position="460"/>
    </location>
</feature>
<dbReference type="Pfam" id="PF00884">
    <property type="entry name" value="Sulfatase"/>
    <property type="match status" value="1"/>
</dbReference>
<dbReference type="EMBL" id="CADCVH010000111">
    <property type="protein sequence ID" value="CAA9475355.1"/>
    <property type="molecule type" value="Genomic_DNA"/>
</dbReference>
<comment type="similarity">
    <text evidence="1">Belongs to the sulfatase family.</text>
</comment>
<evidence type="ECO:0000256" key="1">
    <source>
        <dbReference type="ARBA" id="ARBA00008779"/>
    </source>
</evidence>
<feature type="region of interest" description="Disordered" evidence="2">
    <location>
        <begin position="427"/>
        <end position="502"/>
    </location>
</feature>
<dbReference type="SUPFAM" id="SSF53649">
    <property type="entry name" value="Alkaline phosphatase-like"/>
    <property type="match status" value="1"/>
</dbReference>
<proteinExistence type="inferred from homology"/>
<dbReference type="AlphaFoldDB" id="A0A6J4RJQ4"/>
<feature type="compositionally biased region" description="Basic residues" evidence="2">
    <location>
        <begin position="461"/>
        <end position="475"/>
    </location>
</feature>
<accession>A0A6J4RJQ4</accession>
<dbReference type="InterPro" id="IPR017850">
    <property type="entry name" value="Alkaline_phosphatase_core_sf"/>
</dbReference>
<evidence type="ECO:0000313" key="4">
    <source>
        <dbReference type="EMBL" id="CAA9475355.1"/>
    </source>
</evidence>
<dbReference type="InterPro" id="IPR000917">
    <property type="entry name" value="Sulfatase_N"/>
</dbReference>
<evidence type="ECO:0000256" key="2">
    <source>
        <dbReference type="SAM" id="MobiDB-lite"/>
    </source>
</evidence>
<sequence length="502" mass="56622">MDRPNVVVIVADTFRRDHIGAYGNPYIKTPYLDAFARQSAVFDHHVASSFPTMPARADILTGTFSYTHMGWEPLPRHLTTLPEVMSRAGYTTMGVVDTPFYIRNGFGYDRGFDDFIWVRGQGDDTRPHERADARSTWKGEEDRLVARTMTEAERWLERHYDEPFFLYVDTWDPHEPWDAPDYYTRQYRESFRGEQIYPAYGNWREAGLTEDDVELAHATYCGEVSMVDFWIGRFLGKLDALNLTDNTIVVFTTDHGFYFGEHDYFGKAEWVHEPDATVSENSNLPAWLSESWLLTVQWSPLYNEISHIPLMARGPGLTPGHRQAMTTAPDIAPTILDLTGLAEPMTMKGESFGGVLTGQKTEHRPFVVSSWPLYMAEGEITTAVDSTPRKVASYMPFTVTTRERSAILGGPNDQPELYDLRTDRGRHCVSRKPGDAGRTFGSPPRGARRLAEPGRADRLTGHNRSRLHRGPRRRGGSVPSSAGKNASGLPGSPFLLPSVHRS</sequence>
<dbReference type="Gene3D" id="3.40.720.10">
    <property type="entry name" value="Alkaline Phosphatase, subunit A"/>
    <property type="match status" value="1"/>
</dbReference>
<name>A0A6J4RJQ4_9ACTN</name>
<dbReference type="PANTHER" id="PTHR42693">
    <property type="entry name" value="ARYLSULFATASE FAMILY MEMBER"/>
    <property type="match status" value="1"/>
</dbReference>
<gene>
    <name evidence="4" type="ORF">AVDCRST_MAG02-4075</name>
</gene>
<organism evidence="4">
    <name type="scientific">uncultured Rubrobacteraceae bacterium</name>
    <dbReference type="NCBI Taxonomy" id="349277"/>
    <lineage>
        <taxon>Bacteria</taxon>
        <taxon>Bacillati</taxon>
        <taxon>Actinomycetota</taxon>
        <taxon>Rubrobacteria</taxon>
        <taxon>Rubrobacterales</taxon>
        <taxon>Rubrobacteraceae</taxon>
        <taxon>environmental samples</taxon>
    </lineage>
</organism>
<dbReference type="PANTHER" id="PTHR42693:SF33">
    <property type="entry name" value="ARYLSULFATASE"/>
    <property type="match status" value="1"/>
</dbReference>
<protein>
    <submittedName>
        <fullName evidence="4">Arylsulfatase</fullName>
        <ecNumber evidence="4">3.1.6.1</ecNumber>
    </submittedName>
</protein>
<feature type="domain" description="Sulfatase N-terminal" evidence="3">
    <location>
        <begin position="4"/>
        <end position="340"/>
    </location>
</feature>
<dbReference type="InterPro" id="IPR050738">
    <property type="entry name" value="Sulfatase"/>
</dbReference>
<keyword evidence="4" id="KW-0378">Hydrolase</keyword>
<dbReference type="GO" id="GO:0004065">
    <property type="term" value="F:arylsulfatase activity"/>
    <property type="evidence" value="ECO:0007669"/>
    <property type="project" value="UniProtKB-EC"/>
</dbReference>